<sequence length="155" mass="17593">MAKKIYLDGRATIVPKSGQSNDEDFSTVVELKEQDDSASVNIPGLTIDDWQGWAWVRPSQLITLLTRRQHYPYFFALQLKPLYILQVPARARSQTSMLVLEGPRLISGNGLHCRQVTYKYRCFDSVDDAIYMAKKYLGTIDAAFSDPPANDRGYI</sequence>
<accession>A0ACC3TEK8</accession>
<proteinExistence type="predicted"/>
<name>A0ACC3TEK8_9ASCO</name>
<evidence type="ECO:0000313" key="2">
    <source>
        <dbReference type="Proteomes" id="UP001489719"/>
    </source>
</evidence>
<comment type="caution">
    <text evidence="1">The sequence shown here is derived from an EMBL/GenBank/DDBJ whole genome shotgun (WGS) entry which is preliminary data.</text>
</comment>
<gene>
    <name evidence="1" type="ORF">V1517DRAFT_311036</name>
</gene>
<dbReference type="Proteomes" id="UP001489719">
    <property type="component" value="Unassembled WGS sequence"/>
</dbReference>
<dbReference type="EMBL" id="MU970230">
    <property type="protein sequence ID" value="KAK9319095.1"/>
    <property type="molecule type" value="Genomic_DNA"/>
</dbReference>
<evidence type="ECO:0000313" key="1">
    <source>
        <dbReference type="EMBL" id="KAK9319095.1"/>
    </source>
</evidence>
<reference evidence="2" key="1">
    <citation type="journal article" date="2024" name="Front. Bioeng. Biotechnol.">
        <title>Genome-scale model development and genomic sequencing of the oleaginous clade Lipomyces.</title>
        <authorList>
            <person name="Czajka J.J."/>
            <person name="Han Y."/>
            <person name="Kim J."/>
            <person name="Mondo S.J."/>
            <person name="Hofstad B.A."/>
            <person name="Robles A."/>
            <person name="Haridas S."/>
            <person name="Riley R."/>
            <person name="LaButti K."/>
            <person name="Pangilinan J."/>
            <person name="Andreopoulos W."/>
            <person name="Lipzen A."/>
            <person name="Yan J."/>
            <person name="Wang M."/>
            <person name="Ng V."/>
            <person name="Grigoriev I.V."/>
            <person name="Spatafora J.W."/>
            <person name="Magnuson J.K."/>
            <person name="Baker S.E."/>
            <person name="Pomraning K.R."/>
        </authorList>
    </citation>
    <scope>NUCLEOTIDE SEQUENCE [LARGE SCALE GENOMIC DNA]</scope>
    <source>
        <strain evidence="2">CBS 10300</strain>
    </source>
</reference>
<keyword evidence="2" id="KW-1185">Reference proteome</keyword>
<organism evidence="1 2">
    <name type="scientific">Lipomyces orientalis</name>
    <dbReference type="NCBI Taxonomy" id="1233043"/>
    <lineage>
        <taxon>Eukaryota</taxon>
        <taxon>Fungi</taxon>
        <taxon>Dikarya</taxon>
        <taxon>Ascomycota</taxon>
        <taxon>Saccharomycotina</taxon>
        <taxon>Lipomycetes</taxon>
        <taxon>Lipomycetales</taxon>
        <taxon>Lipomycetaceae</taxon>
        <taxon>Lipomyces</taxon>
    </lineage>
</organism>
<protein>
    <submittedName>
        <fullName evidence="1">Uncharacterized protein</fullName>
    </submittedName>
</protein>